<dbReference type="Gene3D" id="3.30.70.3400">
    <property type="match status" value="1"/>
</dbReference>
<evidence type="ECO:0000259" key="13">
    <source>
        <dbReference type="Pfam" id="PF22599"/>
    </source>
</evidence>
<feature type="domain" description="Protein translocase subunit SecDF P1" evidence="12">
    <location>
        <begin position="55"/>
        <end position="109"/>
    </location>
</feature>
<dbReference type="NCBIfam" id="TIGR01129">
    <property type="entry name" value="secD"/>
    <property type="match status" value="1"/>
</dbReference>
<keyword evidence="6 9" id="KW-1133">Transmembrane helix</keyword>
<feature type="transmembrane region" description="Helical" evidence="9">
    <location>
        <begin position="453"/>
        <end position="470"/>
    </location>
</feature>
<evidence type="ECO:0000256" key="3">
    <source>
        <dbReference type="ARBA" id="ARBA00022475"/>
    </source>
</evidence>
<dbReference type="Pfam" id="PF22599">
    <property type="entry name" value="SecDF_P1_head"/>
    <property type="match status" value="1"/>
</dbReference>
<dbReference type="Proteomes" id="UP000008495">
    <property type="component" value="Unassembled WGS sequence"/>
</dbReference>
<sequence length="657" mass="68718">MLLITVGLAGFLGAAHIWGGAQLTPKLGLDLEGGTQMILKPQVRQGEDVNTEQLSRAVDIIRKRVDGQGVAEAEVSTLGTNIVVTVPGKISQEQQRALEQSSQMRFRPVLGVLPIGNQGQEPGGNPTSLPGAPPTLPGGPSSSAPAPSGSAPAASSGAPKPSTSAAPGASPAGKATTSAARGGVPQVLQRPDQAQHEAPVAKASTTPPPSGSATTPPKTPAATPPPSAPKTGGNPFTSAPPAAPGTGTPPKWSEAVKDDPKRLTEYATHVGWLTQELQQQAMALQCPQKDHDPTKEDLTKPLVVCGSPNERAGGQITEKYVLGPSVLTGDSLADAASGMQTTQQGATTGQWMVTLRMQSGYATDVYAAVSQAMVPLQQPRNQLAVVLDNKVISAPYFQNAINNGEAQISGNFTSESAKLLADQLKFGALPISFQAQELQDISPTIGGDQLSKGLIAGGVGLLLVVIYSLFQYRALGLVTVASIIVVAILTYLTITLFGWSQNLRLTMAGVTGAIVAIGTTADSFIVYFERVRDEIREGRALQAAVQTGWARAKRTILVSDGVNFLAAAVLYLLAASNVRGFAFMLMWTTILDVLVTFLFTHPLLAWLSTTRFFGGGHPWSGLSPERLGAVPRYRGRGRVRTTPNSGRRTTGTEEVTA</sequence>
<evidence type="ECO:0000256" key="1">
    <source>
        <dbReference type="ARBA" id="ARBA00004651"/>
    </source>
</evidence>
<dbReference type="InterPro" id="IPR055344">
    <property type="entry name" value="SecD_SecF_C_bact"/>
</dbReference>
<keyword evidence="7 9" id="KW-0811">Translocation</keyword>
<dbReference type="GO" id="GO:0043952">
    <property type="term" value="P:protein transport by the Sec complex"/>
    <property type="evidence" value="ECO:0007669"/>
    <property type="project" value="UniProtKB-UniRule"/>
</dbReference>
<proteinExistence type="inferred from homology"/>
<evidence type="ECO:0000256" key="5">
    <source>
        <dbReference type="ARBA" id="ARBA00022927"/>
    </source>
</evidence>
<keyword evidence="3 9" id="KW-1003">Cell membrane</keyword>
<dbReference type="GO" id="GO:0065002">
    <property type="term" value="P:intracellular protein transmembrane transport"/>
    <property type="evidence" value="ECO:0007669"/>
    <property type="project" value="UniProtKB-UniRule"/>
</dbReference>
<evidence type="ECO:0000256" key="2">
    <source>
        <dbReference type="ARBA" id="ARBA00022448"/>
    </source>
</evidence>
<feature type="compositionally biased region" description="Low complexity" evidence="10">
    <location>
        <begin position="138"/>
        <end position="177"/>
    </location>
</feature>
<feature type="compositionally biased region" description="Pro residues" evidence="10">
    <location>
        <begin position="217"/>
        <end position="228"/>
    </location>
</feature>
<feature type="compositionally biased region" description="Polar residues" evidence="10">
    <location>
        <begin position="641"/>
        <end position="657"/>
    </location>
</feature>
<comment type="caution">
    <text evidence="9">Lacks conserved residue(s) required for the propagation of feature annotation.</text>
</comment>
<feature type="domain" description="Protein export membrane protein SecD/SecF C-terminal" evidence="11">
    <location>
        <begin position="432"/>
        <end position="608"/>
    </location>
</feature>
<comment type="function">
    <text evidence="9">Part of the Sec protein translocase complex. Interacts with the SecYEG preprotein conducting channel. SecDF uses the proton motive force (PMF) to complete protein translocation after the ATP-dependent function of SecA.</text>
</comment>
<keyword evidence="15" id="KW-1185">Reference proteome</keyword>
<dbReference type="SUPFAM" id="SSF82866">
    <property type="entry name" value="Multidrug efflux transporter AcrB transmembrane domain"/>
    <property type="match status" value="1"/>
</dbReference>
<dbReference type="InterPro" id="IPR048634">
    <property type="entry name" value="SecD_SecF_C"/>
</dbReference>
<comment type="subunit">
    <text evidence="9">Forms a complex with SecF. Part of the essential Sec protein translocation apparatus which comprises SecA, SecYEG and auxiliary proteins SecDF. Other proteins may also be involved.</text>
</comment>
<feature type="transmembrane region" description="Helical" evidence="9">
    <location>
        <begin position="556"/>
        <end position="575"/>
    </location>
</feature>
<keyword evidence="8 9" id="KW-0472">Membrane</keyword>
<dbReference type="HAMAP" id="MF_01463_B">
    <property type="entry name" value="SecD_B"/>
    <property type="match status" value="1"/>
</dbReference>
<comment type="caution">
    <text evidence="14">The sequence shown here is derived from an EMBL/GenBank/DDBJ whole genome shotgun (WGS) entry which is preliminary data.</text>
</comment>
<reference evidence="14 15" key="1">
    <citation type="submission" date="2012-08" db="EMBL/GenBank/DDBJ databases">
        <title>Whole genome shotgun sequence of Austwickia chelonae NBRC 105200.</title>
        <authorList>
            <person name="Yoshida I."/>
            <person name="Hosoyama A."/>
            <person name="Tsuchikane K."/>
            <person name="Katsumata H."/>
            <person name="Ando Y."/>
            <person name="Ohji S."/>
            <person name="Hamada M."/>
            <person name="Tamura T."/>
            <person name="Yamazoe A."/>
            <person name="Yamazaki S."/>
            <person name="Fujita N."/>
        </authorList>
    </citation>
    <scope>NUCLEOTIDE SEQUENCE [LARGE SCALE GENOMIC DNA]</scope>
    <source>
        <strain evidence="14 15">NBRC 105200</strain>
    </source>
</reference>
<dbReference type="NCBIfam" id="TIGR00916">
    <property type="entry name" value="2A0604s01"/>
    <property type="match status" value="1"/>
</dbReference>
<organism evidence="14 15">
    <name type="scientific">Austwickia chelonae NBRC 105200</name>
    <dbReference type="NCBI Taxonomy" id="1184607"/>
    <lineage>
        <taxon>Bacteria</taxon>
        <taxon>Bacillati</taxon>
        <taxon>Actinomycetota</taxon>
        <taxon>Actinomycetes</taxon>
        <taxon>Micrococcales</taxon>
        <taxon>Dermatophilaceae</taxon>
        <taxon>Austwickia</taxon>
    </lineage>
</organism>
<accession>K6V5M8</accession>
<evidence type="ECO:0000256" key="9">
    <source>
        <dbReference type="HAMAP-Rule" id="MF_01463"/>
    </source>
</evidence>
<protein>
    <recommendedName>
        <fullName evidence="9">Protein translocase subunit SecD</fullName>
    </recommendedName>
</protein>
<dbReference type="GO" id="GO:0006605">
    <property type="term" value="P:protein targeting"/>
    <property type="evidence" value="ECO:0007669"/>
    <property type="project" value="UniProtKB-UniRule"/>
</dbReference>
<evidence type="ECO:0000256" key="7">
    <source>
        <dbReference type="ARBA" id="ARBA00023010"/>
    </source>
</evidence>
<dbReference type="Gene3D" id="1.20.1640.10">
    <property type="entry name" value="Multidrug efflux transporter AcrB transmembrane domain"/>
    <property type="match status" value="1"/>
</dbReference>
<feature type="transmembrane region" description="Helical" evidence="9">
    <location>
        <begin position="581"/>
        <end position="607"/>
    </location>
</feature>
<evidence type="ECO:0000259" key="12">
    <source>
        <dbReference type="Pfam" id="PF21760"/>
    </source>
</evidence>
<dbReference type="InterPro" id="IPR005791">
    <property type="entry name" value="SecD"/>
</dbReference>
<dbReference type="Pfam" id="PF21760">
    <property type="entry name" value="SecD_1st"/>
    <property type="match status" value="1"/>
</dbReference>
<evidence type="ECO:0000256" key="6">
    <source>
        <dbReference type="ARBA" id="ARBA00022989"/>
    </source>
</evidence>
<evidence type="ECO:0000313" key="15">
    <source>
        <dbReference type="Proteomes" id="UP000008495"/>
    </source>
</evidence>
<keyword evidence="5 9" id="KW-0653">Protein transport</keyword>
<dbReference type="InterPro" id="IPR022813">
    <property type="entry name" value="SecD/SecF_arch_bac"/>
</dbReference>
<dbReference type="AlphaFoldDB" id="K6V5M8"/>
<dbReference type="PANTHER" id="PTHR30081:SF1">
    <property type="entry name" value="PROTEIN TRANSLOCASE SUBUNIT SECD"/>
    <property type="match status" value="1"/>
</dbReference>
<dbReference type="RefSeq" id="WP_006502250.1">
    <property type="nucleotide sequence ID" value="NZ_BAGZ01000005.1"/>
</dbReference>
<feature type="compositionally biased region" description="Low complexity" evidence="10">
    <location>
        <begin position="201"/>
        <end position="216"/>
    </location>
</feature>
<dbReference type="GO" id="GO:0015450">
    <property type="term" value="F:protein-transporting ATPase activity"/>
    <property type="evidence" value="ECO:0007669"/>
    <property type="project" value="InterPro"/>
</dbReference>
<dbReference type="InterPro" id="IPR054384">
    <property type="entry name" value="SecDF_P1_head"/>
</dbReference>
<evidence type="ECO:0000259" key="11">
    <source>
        <dbReference type="Pfam" id="PF02355"/>
    </source>
</evidence>
<feature type="domain" description="SecDF P1 head subdomain" evidence="13">
    <location>
        <begin position="318"/>
        <end position="431"/>
    </location>
</feature>
<dbReference type="EMBL" id="BAGZ01000005">
    <property type="protein sequence ID" value="GAB77498.1"/>
    <property type="molecule type" value="Genomic_DNA"/>
</dbReference>
<name>K6V5M8_9MICO</name>
<feature type="transmembrane region" description="Helical" evidence="9">
    <location>
        <begin position="477"/>
        <end position="499"/>
    </location>
</feature>
<dbReference type="STRING" id="100225.SAMN05421595_1335"/>
<dbReference type="Gene3D" id="3.30.1360.200">
    <property type="match status" value="1"/>
</dbReference>
<evidence type="ECO:0000313" key="14">
    <source>
        <dbReference type="EMBL" id="GAB77498.1"/>
    </source>
</evidence>
<comment type="similarity">
    <text evidence="9">Belongs to the SecD/SecF family. SecD subfamily.</text>
</comment>
<feature type="region of interest" description="Disordered" evidence="10">
    <location>
        <begin position="113"/>
        <end position="256"/>
    </location>
</feature>
<feature type="region of interest" description="Disordered" evidence="10">
    <location>
        <begin position="633"/>
        <end position="657"/>
    </location>
</feature>
<dbReference type="GO" id="GO:0005886">
    <property type="term" value="C:plasma membrane"/>
    <property type="evidence" value="ECO:0007669"/>
    <property type="project" value="UniProtKB-SubCell"/>
</dbReference>
<feature type="transmembrane region" description="Helical" evidence="9">
    <location>
        <begin position="505"/>
        <end position="528"/>
    </location>
</feature>
<evidence type="ECO:0000256" key="8">
    <source>
        <dbReference type="ARBA" id="ARBA00023136"/>
    </source>
</evidence>
<dbReference type="PANTHER" id="PTHR30081">
    <property type="entry name" value="PROTEIN-EXPORT MEMBRANE PROTEIN SEC"/>
    <property type="match status" value="1"/>
</dbReference>
<keyword evidence="4 9" id="KW-0812">Transmembrane</keyword>
<evidence type="ECO:0000256" key="10">
    <source>
        <dbReference type="SAM" id="MobiDB-lite"/>
    </source>
</evidence>
<gene>
    <name evidence="9 14" type="primary">secD</name>
    <name evidence="14" type="ORF">AUCHE_05_04100</name>
</gene>
<comment type="subcellular location">
    <subcellularLocation>
        <location evidence="1 9">Cell membrane</location>
        <topology evidence="1 9">Multi-pass membrane protein</topology>
    </subcellularLocation>
</comment>
<keyword evidence="2 9" id="KW-0813">Transport</keyword>
<dbReference type="eggNOG" id="COG0342">
    <property type="taxonomic scope" value="Bacteria"/>
</dbReference>
<dbReference type="InterPro" id="IPR048631">
    <property type="entry name" value="SecD_1st"/>
</dbReference>
<evidence type="ECO:0000256" key="4">
    <source>
        <dbReference type="ARBA" id="ARBA00022692"/>
    </source>
</evidence>
<dbReference type="Pfam" id="PF02355">
    <property type="entry name" value="SecD_SecF_C"/>
    <property type="match status" value="1"/>
</dbReference>